<keyword evidence="1" id="KW-0732">Signal</keyword>
<protein>
    <recommendedName>
        <fullName evidence="4">Lipoprotein</fullName>
    </recommendedName>
</protein>
<evidence type="ECO:0000256" key="1">
    <source>
        <dbReference type="SAM" id="SignalP"/>
    </source>
</evidence>
<dbReference type="EMBL" id="RAHJ01000022">
    <property type="protein sequence ID" value="RJX65628.1"/>
    <property type="molecule type" value="Genomic_DNA"/>
</dbReference>
<accession>A0A419QYJ1</accession>
<dbReference type="Proteomes" id="UP000284322">
    <property type="component" value="Unassembled WGS sequence"/>
</dbReference>
<reference evidence="2 3" key="1">
    <citation type="submission" date="2018-09" db="EMBL/GenBank/DDBJ databases">
        <title>Altererythrobacter sp.Ery1 and Ery12, the genome sequencing of novel strains in genus Alterythrobacter.</title>
        <authorList>
            <person name="Cheng H."/>
            <person name="Wu Y.-H."/>
            <person name="Fang C."/>
            <person name="Xu X.-W."/>
        </authorList>
    </citation>
    <scope>NUCLEOTIDE SEQUENCE [LARGE SCALE GENOMIC DNA]</scope>
    <source>
        <strain evidence="2 3">Ery12</strain>
    </source>
</reference>
<keyword evidence="3" id="KW-1185">Reference proteome</keyword>
<evidence type="ECO:0000313" key="3">
    <source>
        <dbReference type="Proteomes" id="UP000284322"/>
    </source>
</evidence>
<dbReference type="AlphaFoldDB" id="A0A419QYJ1"/>
<name>A0A419QYJ1_9SPHN</name>
<evidence type="ECO:0008006" key="4">
    <source>
        <dbReference type="Google" id="ProtNLM"/>
    </source>
</evidence>
<feature type="signal peptide" evidence="1">
    <location>
        <begin position="1"/>
        <end position="26"/>
    </location>
</feature>
<comment type="caution">
    <text evidence="2">The sequence shown here is derived from an EMBL/GenBank/DDBJ whole genome shotgun (WGS) entry which is preliminary data.</text>
</comment>
<organism evidence="2 3">
    <name type="scientific">Tsuneonella suprasediminis</name>
    <dbReference type="NCBI Taxonomy" id="2306996"/>
    <lineage>
        <taxon>Bacteria</taxon>
        <taxon>Pseudomonadati</taxon>
        <taxon>Pseudomonadota</taxon>
        <taxon>Alphaproteobacteria</taxon>
        <taxon>Sphingomonadales</taxon>
        <taxon>Erythrobacteraceae</taxon>
        <taxon>Tsuneonella</taxon>
    </lineage>
</organism>
<dbReference type="PROSITE" id="PS51257">
    <property type="entry name" value="PROKAR_LIPOPROTEIN"/>
    <property type="match status" value="1"/>
</dbReference>
<gene>
    <name evidence="2" type="ORF">D6858_15125</name>
</gene>
<dbReference type="RefSeq" id="WP_120112524.1">
    <property type="nucleotide sequence ID" value="NZ_RAHJ01000022.1"/>
</dbReference>
<sequence>MQTDRSIFVLRLAVSFLLAVSLTACVASTSGMEGAQPPDRIAMSLTSWGRPVGNWSVEANGRGTYTERVSANYAPYGPYRLDHHEFDVGPEGFDRLWGEVAALPNPALAYQQCHNLRTDGVYGRLEVARRSETRTVAFYDGCFDPDYRAFYDRVAAIDEQVKQWGMAQPVARSESFNTEP</sequence>
<evidence type="ECO:0000313" key="2">
    <source>
        <dbReference type="EMBL" id="RJX65628.1"/>
    </source>
</evidence>
<proteinExistence type="predicted"/>
<feature type="chain" id="PRO_5019384531" description="Lipoprotein" evidence="1">
    <location>
        <begin position="27"/>
        <end position="180"/>
    </location>
</feature>